<evidence type="ECO:0000256" key="1">
    <source>
        <dbReference type="SAM" id="MobiDB-lite"/>
    </source>
</evidence>
<protein>
    <submittedName>
        <fullName evidence="2">Uncharacterized protein</fullName>
    </submittedName>
</protein>
<dbReference type="OrthoDB" id="3063368at2759"/>
<proteinExistence type="predicted"/>
<evidence type="ECO:0000313" key="3">
    <source>
        <dbReference type="Proteomes" id="UP000521943"/>
    </source>
</evidence>
<evidence type="ECO:0000313" key="2">
    <source>
        <dbReference type="EMBL" id="KAF6758175.1"/>
    </source>
</evidence>
<dbReference type="Proteomes" id="UP000521943">
    <property type="component" value="Unassembled WGS sequence"/>
</dbReference>
<name>A0A8H6I3D8_9AGAR</name>
<organism evidence="2 3">
    <name type="scientific">Ephemerocybe angulata</name>
    <dbReference type="NCBI Taxonomy" id="980116"/>
    <lineage>
        <taxon>Eukaryota</taxon>
        <taxon>Fungi</taxon>
        <taxon>Dikarya</taxon>
        <taxon>Basidiomycota</taxon>
        <taxon>Agaricomycotina</taxon>
        <taxon>Agaricomycetes</taxon>
        <taxon>Agaricomycetidae</taxon>
        <taxon>Agaricales</taxon>
        <taxon>Agaricineae</taxon>
        <taxon>Psathyrellaceae</taxon>
        <taxon>Ephemerocybe</taxon>
    </lineage>
</organism>
<feature type="region of interest" description="Disordered" evidence="1">
    <location>
        <begin position="1"/>
        <end position="22"/>
    </location>
</feature>
<keyword evidence="3" id="KW-1185">Reference proteome</keyword>
<sequence length="60" mass="6351">MKLEASSQEGHPVIEVKGPTNPVVKSVKPPLQTNQFFYGGTACLNLISTARSCCTTISNG</sequence>
<dbReference type="EMBL" id="JACGCI010000019">
    <property type="protein sequence ID" value="KAF6758175.1"/>
    <property type="molecule type" value="Genomic_DNA"/>
</dbReference>
<gene>
    <name evidence="2" type="ORF">DFP72DRAFT_1064899</name>
</gene>
<comment type="caution">
    <text evidence="2">The sequence shown here is derived from an EMBL/GenBank/DDBJ whole genome shotgun (WGS) entry which is preliminary data.</text>
</comment>
<reference evidence="2 3" key="1">
    <citation type="submission" date="2020-07" db="EMBL/GenBank/DDBJ databases">
        <title>Comparative genomics of pyrophilous fungi reveals a link between fire events and developmental genes.</title>
        <authorList>
            <consortium name="DOE Joint Genome Institute"/>
            <person name="Steindorff A.S."/>
            <person name="Carver A."/>
            <person name="Calhoun S."/>
            <person name="Stillman K."/>
            <person name="Liu H."/>
            <person name="Lipzen A."/>
            <person name="Pangilinan J."/>
            <person name="Labutti K."/>
            <person name="Bruns T.D."/>
            <person name="Grigoriev I.V."/>
        </authorList>
    </citation>
    <scope>NUCLEOTIDE SEQUENCE [LARGE SCALE GENOMIC DNA]</scope>
    <source>
        <strain evidence="2 3">CBS 144469</strain>
    </source>
</reference>
<accession>A0A8H6I3D8</accession>
<dbReference type="AlphaFoldDB" id="A0A8H6I3D8"/>